<comment type="caution">
    <text evidence="3">The sequence shown here is derived from an EMBL/GenBank/DDBJ whole genome shotgun (WGS) entry which is preliminary data.</text>
</comment>
<organism evidence="3 4">
    <name type="scientific">Pseudaminobacter soli</name>
    <name type="common">ex Zhang et al. 2022</name>
    <dbReference type="NCBI Taxonomy" id="2831468"/>
    <lineage>
        <taxon>Bacteria</taxon>
        <taxon>Pseudomonadati</taxon>
        <taxon>Pseudomonadota</taxon>
        <taxon>Alphaproteobacteria</taxon>
        <taxon>Hyphomicrobiales</taxon>
        <taxon>Phyllobacteriaceae</taxon>
        <taxon>Pseudaminobacter</taxon>
    </lineage>
</organism>
<keyword evidence="1" id="KW-1133">Transmembrane helix</keyword>
<feature type="transmembrane region" description="Helical" evidence="1">
    <location>
        <begin position="67"/>
        <end position="85"/>
    </location>
</feature>
<keyword evidence="1" id="KW-0472">Membrane</keyword>
<evidence type="ECO:0000256" key="1">
    <source>
        <dbReference type="SAM" id="Phobius"/>
    </source>
</evidence>
<name>A0A942I1F9_9HYPH</name>
<feature type="transmembrane region" description="Helical" evidence="1">
    <location>
        <begin position="129"/>
        <end position="151"/>
    </location>
</feature>
<keyword evidence="1" id="KW-0812">Transmembrane</keyword>
<feature type="domain" description="DUF6644" evidence="2">
    <location>
        <begin position="25"/>
        <end position="153"/>
    </location>
</feature>
<evidence type="ECO:0000259" key="2">
    <source>
        <dbReference type="Pfam" id="PF20349"/>
    </source>
</evidence>
<dbReference type="Pfam" id="PF20349">
    <property type="entry name" value="DUF6644"/>
    <property type="match status" value="1"/>
</dbReference>
<gene>
    <name evidence="3" type="ORF">KEU06_04700</name>
</gene>
<protein>
    <recommendedName>
        <fullName evidence="2">DUF6644 domain-containing protein</fullName>
    </recommendedName>
</protein>
<dbReference type="Proteomes" id="UP000680348">
    <property type="component" value="Unassembled WGS sequence"/>
</dbReference>
<dbReference type="InterPro" id="IPR046586">
    <property type="entry name" value="DUF6644"/>
</dbReference>
<reference evidence="3" key="1">
    <citation type="submission" date="2021-04" db="EMBL/GenBank/DDBJ databases">
        <title>Pseudaminobacter soli sp. nov., isolated from paddy soil contaminated by heavy metals.</title>
        <authorList>
            <person name="Zhang K."/>
        </authorList>
    </citation>
    <scope>NUCLEOTIDE SEQUENCE</scope>
    <source>
        <strain evidence="3">19-2017</strain>
    </source>
</reference>
<feature type="transmembrane region" description="Helical" evidence="1">
    <location>
        <begin position="20"/>
        <end position="46"/>
    </location>
</feature>
<dbReference type="RefSeq" id="WP_188253489.1">
    <property type="nucleotide sequence ID" value="NZ_JABVCF010000002.1"/>
</dbReference>
<accession>A0A942I1F9</accession>
<dbReference type="AlphaFoldDB" id="A0A942I1F9"/>
<evidence type="ECO:0000313" key="4">
    <source>
        <dbReference type="Proteomes" id="UP000680348"/>
    </source>
</evidence>
<proteinExistence type="predicted"/>
<keyword evidence="4" id="KW-1185">Reference proteome</keyword>
<sequence length="155" mass="16670">MEFLAALEHTGLVRLLKGSFYVYPIVNALHVAAIGALFTSVLLMDLRLLGALKLVAGEPFLALMRRVALLAFLGAVITGLALFSVRATEYAAMPIFLAKMGLIVLAGLNFLLFLWLARKRPADKAPSPAQQASALVSMLLWTSVLLAGRFIGFVA</sequence>
<dbReference type="EMBL" id="JAGWCR010000002">
    <property type="protein sequence ID" value="MBS3647927.1"/>
    <property type="molecule type" value="Genomic_DNA"/>
</dbReference>
<feature type="transmembrane region" description="Helical" evidence="1">
    <location>
        <begin position="91"/>
        <end position="117"/>
    </location>
</feature>
<evidence type="ECO:0000313" key="3">
    <source>
        <dbReference type="EMBL" id="MBS3647927.1"/>
    </source>
</evidence>